<gene>
    <name evidence="1" type="ORF">Prum_010140</name>
</gene>
<evidence type="ECO:0000313" key="1">
    <source>
        <dbReference type="EMBL" id="GFJ87372.1"/>
    </source>
</evidence>
<keyword evidence="2" id="KW-1185">Reference proteome</keyword>
<organism evidence="1 2">
    <name type="scientific">Phytohabitans rumicis</name>
    <dbReference type="NCBI Taxonomy" id="1076125"/>
    <lineage>
        <taxon>Bacteria</taxon>
        <taxon>Bacillati</taxon>
        <taxon>Actinomycetota</taxon>
        <taxon>Actinomycetes</taxon>
        <taxon>Micromonosporales</taxon>
        <taxon>Micromonosporaceae</taxon>
    </lineage>
</organism>
<protein>
    <recommendedName>
        <fullName evidence="3">BPP domain-containing protein</fullName>
    </recommendedName>
</protein>
<comment type="caution">
    <text evidence="1">The sequence shown here is derived from an EMBL/GenBank/DDBJ whole genome shotgun (WGS) entry which is preliminary data.</text>
</comment>
<reference evidence="1 2" key="2">
    <citation type="submission" date="2020-03" db="EMBL/GenBank/DDBJ databases">
        <authorList>
            <person name="Ichikawa N."/>
            <person name="Kimura A."/>
            <person name="Kitahashi Y."/>
            <person name="Uohara A."/>
        </authorList>
    </citation>
    <scope>NUCLEOTIDE SEQUENCE [LARGE SCALE GENOMIC DNA]</scope>
    <source>
        <strain evidence="1 2">NBRC 108638</strain>
    </source>
</reference>
<name>A0A6V8KQC0_9ACTN</name>
<dbReference type="EMBL" id="BLPG01000001">
    <property type="protein sequence ID" value="GFJ87372.1"/>
    <property type="molecule type" value="Genomic_DNA"/>
</dbReference>
<dbReference type="AlphaFoldDB" id="A0A6V8KQC0"/>
<accession>A0A6V8KQC0</accession>
<proteinExistence type="predicted"/>
<sequence length="295" mass="31358">MSERTRRRPATGLLCLLMIAILAVVLPGGDPPPERTVPASHDEHPPGWGMRGYRLFHPLAEGEQLRALNGMGPDGRVVGTAASVSGIYPFVWVPGKPLQPLPLPDPGATLPYRAVGIADNGDVYVHHSGDDGVTRVLRYSAGEDSVYGFPEVATDSSELGVDWLGVTAVNGNGDLLLRLQREFDSFHAVFERRGTLRSGFAYSGANQMNNTMDVVGSIYRDVDGHEGPAPGFEEPTIWRGGTAPGQSLGFPPGFTSAYATDINNRGTSWCGPGRGNISCAATLANGRGSDCRRTA</sequence>
<evidence type="ECO:0000313" key="2">
    <source>
        <dbReference type="Proteomes" id="UP000482960"/>
    </source>
</evidence>
<reference evidence="1 2" key="1">
    <citation type="submission" date="2020-03" db="EMBL/GenBank/DDBJ databases">
        <title>Whole genome shotgun sequence of Phytohabitans rumicis NBRC 108638.</title>
        <authorList>
            <person name="Komaki H."/>
            <person name="Tamura T."/>
        </authorList>
    </citation>
    <scope>NUCLEOTIDE SEQUENCE [LARGE SCALE GENOMIC DNA]</scope>
    <source>
        <strain evidence="1 2">NBRC 108638</strain>
    </source>
</reference>
<dbReference type="Proteomes" id="UP000482960">
    <property type="component" value="Unassembled WGS sequence"/>
</dbReference>
<evidence type="ECO:0008006" key="3">
    <source>
        <dbReference type="Google" id="ProtNLM"/>
    </source>
</evidence>